<sequence length="206" mass="23100">MTVAVLEKQLYDVLNAVVLKKMADISAISEATARDDEDVKTAMETLGERSLVVMVGESAMPTDEAVAALVTAAAKHYDEVRQDTVIAQVADKFEAVNQRFLEAMSAWQQVDVGGRKVANDHQDSSYDAKIIDKMDKLVSRLNRQLEVLAERDPRFGTYSTRFDRAMCLVEGGEIDYVSSPTLDSLHNIWFEFHEDLLRTLGRARKE</sequence>
<dbReference type="EMBL" id="BAAALN010000005">
    <property type="protein sequence ID" value="GAA1236022.1"/>
    <property type="molecule type" value="Genomic_DNA"/>
</dbReference>
<accession>A0ABP4GRZ7</accession>
<protein>
    <submittedName>
        <fullName evidence="1">Uncharacterized protein</fullName>
    </submittedName>
</protein>
<comment type="caution">
    <text evidence="1">The sequence shown here is derived from an EMBL/GenBank/DDBJ whole genome shotgun (WGS) entry which is preliminary data.</text>
</comment>
<keyword evidence="2" id="KW-1185">Reference proteome</keyword>
<organism evidence="1 2">
    <name type="scientific">Prauserella halophila</name>
    <dbReference type="NCBI Taxonomy" id="185641"/>
    <lineage>
        <taxon>Bacteria</taxon>
        <taxon>Bacillati</taxon>
        <taxon>Actinomycetota</taxon>
        <taxon>Actinomycetes</taxon>
        <taxon>Pseudonocardiales</taxon>
        <taxon>Pseudonocardiaceae</taxon>
        <taxon>Prauserella</taxon>
    </lineage>
</organism>
<proteinExistence type="predicted"/>
<dbReference type="RefSeq" id="WP_253863271.1">
    <property type="nucleotide sequence ID" value="NZ_BAAALN010000005.1"/>
</dbReference>
<evidence type="ECO:0000313" key="1">
    <source>
        <dbReference type="EMBL" id="GAA1236022.1"/>
    </source>
</evidence>
<reference evidence="2" key="1">
    <citation type="journal article" date="2019" name="Int. J. Syst. Evol. Microbiol.">
        <title>The Global Catalogue of Microorganisms (GCM) 10K type strain sequencing project: providing services to taxonomists for standard genome sequencing and annotation.</title>
        <authorList>
            <consortium name="The Broad Institute Genomics Platform"/>
            <consortium name="The Broad Institute Genome Sequencing Center for Infectious Disease"/>
            <person name="Wu L."/>
            <person name="Ma J."/>
        </authorList>
    </citation>
    <scope>NUCLEOTIDE SEQUENCE [LARGE SCALE GENOMIC DNA]</scope>
    <source>
        <strain evidence="2">JCM 13023</strain>
    </source>
</reference>
<evidence type="ECO:0000313" key="2">
    <source>
        <dbReference type="Proteomes" id="UP001500653"/>
    </source>
</evidence>
<gene>
    <name evidence="1" type="ORF">GCM10009676_20160</name>
</gene>
<dbReference type="Proteomes" id="UP001500653">
    <property type="component" value="Unassembled WGS sequence"/>
</dbReference>
<name>A0ABP4GRZ7_9PSEU</name>